<sequence length="173" mass="18238">MRTFIVGDETKLKAVSEKLLHANLSQVRSEAALKALQEANPHADLSRLARGTVLFVPDTPGFKVSTTSSATEGPLAALHELLDEALGLALEETAAGSNARLADQEQTLKAFDDGAVKKAIGDPNVGGQIRESVNAVRKGFEADRELAARAEKNITEVGKAAIAKLNELGKLLG</sequence>
<protein>
    <submittedName>
        <fullName evidence="1">Uncharacterized protein</fullName>
    </submittedName>
</protein>
<dbReference type="Proteomes" id="UP000181962">
    <property type="component" value="Chromosome"/>
</dbReference>
<dbReference type="RefSeq" id="WP_071911599.1">
    <property type="nucleotide sequence ID" value="NZ_CP017637.1"/>
</dbReference>
<gene>
    <name evidence="1" type="ORF">BKD09_18020</name>
</gene>
<accession>A0A1L3FA99</accession>
<evidence type="ECO:0000313" key="1">
    <source>
        <dbReference type="EMBL" id="APG10227.1"/>
    </source>
</evidence>
<evidence type="ECO:0000313" key="2">
    <source>
        <dbReference type="Proteomes" id="UP000181962"/>
    </source>
</evidence>
<proteinExistence type="predicted"/>
<organism evidence="1 2">
    <name type="scientific">Bradyrhizobium japonicum</name>
    <dbReference type="NCBI Taxonomy" id="375"/>
    <lineage>
        <taxon>Bacteria</taxon>
        <taxon>Pseudomonadati</taxon>
        <taxon>Pseudomonadota</taxon>
        <taxon>Alphaproteobacteria</taxon>
        <taxon>Hyphomicrobiales</taxon>
        <taxon>Nitrobacteraceae</taxon>
        <taxon>Bradyrhizobium</taxon>
    </lineage>
</organism>
<dbReference type="AlphaFoldDB" id="A0A1L3FA99"/>
<name>A0A1L3FA99_BRAJP</name>
<dbReference type="OrthoDB" id="8228415at2"/>
<dbReference type="EMBL" id="CP017637">
    <property type="protein sequence ID" value="APG10227.1"/>
    <property type="molecule type" value="Genomic_DNA"/>
</dbReference>
<reference evidence="1 2" key="1">
    <citation type="submission" date="2016-11" db="EMBL/GenBank/DDBJ databases">
        <title>Complete Genome Sequence of Bradyrhizobium sp. strain J5, an isolated from soybean nodule in Hokkaido.</title>
        <authorList>
            <person name="Kanehara K."/>
        </authorList>
    </citation>
    <scope>NUCLEOTIDE SEQUENCE [LARGE SCALE GENOMIC DNA]</scope>
    <source>
        <strain evidence="1 2">J5</strain>
    </source>
</reference>